<dbReference type="AlphaFoldDB" id="A0A7C4X907"/>
<dbReference type="PANTHER" id="PTHR11061">
    <property type="entry name" value="RNA M5U METHYLTRANSFERASE"/>
    <property type="match status" value="1"/>
</dbReference>
<dbReference type="NCBIfam" id="TIGR00479">
    <property type="entry name" value="rumA"/>
    <property type="match status" value="1"/>
</dbReference>
<evidence type="ECO:0000256" key="2">
    <source>
        <dbReference type="ARBA" id="ARBA00022679"/>
    </source>
</evidence>
<feature type="active site" evidence="5">
    <location>
        <position position="390"/>
    </location>
</feature>
<dbReference type="Pfam" id="PF05958">
    <property type="entry name" value="tRNA_U5-meth_tr"/>
    <property type="match status" value="1"/>
</dbReference>
<proteinExistence type="inferred from homology"/>
<protein>
    <submittedName>
        <fullName evidence="7">23S rRNA (Uracil(1939)-C(5))-methyltransferase RlmD</fullName>
        <ecNumber evidence="7">2.1.1.190</ecNumber>
    </submittedName>
</protein>
<feature type="binding site" evidence="4">
    <location>
        <position position="363"/>
    </location>
    <ligand>
        <name>S-adenosyl-L-methionine</name>
        <dbReference type="ChEBI" id="CHEBI:59789"/>
    </ligand>
</feature>
<dbReference type="Gene3D" id="3.40.50.150">
    <property type="entry name" value="Vaccinia Virus protein VP39"/>
    <property type="match status" value="1"/>
</dbReference>
<evidence type="ECO:0000256" key="1">
    <source>
        <dbReference type="ARBA" id="ARBA00022603"/>
    </source>
</evidence>
<feature type="binding site" evidence="4">
    <location>
        <position position="319"/>
    </location>
    <ligand>
        <name>S-adenosyl-L-methionine</name>
        <dbReference type="ChEBI" id="CHEBI:59789"/>
    </ligand>
</feature>
<keyword evidence="1 4" id="KW-0489">Methyltransferase</keyword>
<dbReference type="GO" id="GO:0070475">
    <property type="term" value="P:rRNA base methylation"/>
    <property type="evidence" value="ECO:0007669"/>
    <property type="project" value="TreeGrafter"/>
</dbReference>
<feature type="active site" description="Nucleophile" evidence="4">
    <location>
        <position position="390"/>
    </location>
</feature>
<dbReference type="InterPro" id="IPR030390">
    <property type="entry name" value="MeTrfase_TrmA_AS"/>
</dbReference>
<feature type="domain" description="TRAM" evidence="6">
    <location>
        <begin position="1"/>
        <end position="53"/>
    </location>
</feature>
<feature type="binding site" evidence="4">
    <location>
        <position position="298"/>
    </location>
    <ligand>
        <name>S-adenosyl-L-methionine</name>
        <dbReference type="ChEBI" id="CHEBI:59789"/>
    </ligand>
</feature>
<evidence type="ECO:0000259" key="6">
    <source>
        <dbReference type="PROSITE" id="PS50926"/>
    </source>
</evidence>
<evidence type="ECO:0000256" key="4">
    <source>
        <dbReference type="PROSITE-ProRule" id="PRU01024"/>
    </source>
</evidence>
<gene>
    <name evidence="7" type="primary">rlmD</name>
    <name evidence="7" type="ORF">ENV60_01695</name>
</gene>
<dbReference type="Gene3D" id="2.40.50.140">
    <property type="entry name" value="Nucleic acid-binding proteins"/>
    <property type="match status" value="1"/>
</dbReference>
<sequence length="434" mass="50118">MLELKIEKLNLGGQGIGYRGGKVCFVDYCIPNEKIRAEVIVEKKDYLVARCIEILEPSPYRIEPKCPIFKICGGCHLQHIDYKYQLQLKKEILLDSFRRIGKFEYDNIEVISDHPWHYRNRAQLPIQKNRELKIGYFKRGTHEVVNHKICYINQPAINKVVNVIRDYIKKSKILIYDEFQHKGNLRHLIVRCGTHTGQIFITFVTKSDLIPEILYKGLIEEIPEIVGITQNINPQRTNRILGRKNIHLSGRDYYEEIIDKKIFRIGPASFFQVNSPVFEKIIEKIKEEGEGHRVLDLYAGIGIIGICLSSQFKKVIVVEENSNAVNDGIENARLSGIKNIDFVVGRAEDNLNLIKGCDMIILDPPRKGVKKEIIEEIVRMKIGKIIYLSCNPASLARDMSLFIKGNYKIEKVFLFDMFAQTYHIEAMVLINLKN</sequence>
<evidence type="ECO:0000313" key="7">
    <source>
        <dbReference type="EMBL" id="HGV96993.1"/>
    </source>
</evidence>
<reference evidence="7" key="1">
    <citation type="journal article" date="2020" name="mSystems">
        <title>Genome- and Community-Level Interaction Insights into Carbon Utilization and Element Cycling Functions of Hydrothermarchaeota in Hydrothermal Sediment.</title>
        <authorList>
            <person name="Zhou Z."/>
            <person name="Liu Y."/>
            <person name="Xu W."/>
            <person name="Pan J."/>
            <person name="Luo Z.H."/>
            <person name="Li M."/>
        </authorList>
    </citation>
    <scope>NUCLEOTIDE SEQUENCE [LARGE SCALE GENOMIC DNA]</scope>
    <source>
        <strain evidence="7">SpSt-774</strain>
    </source>
</reference>
<dbReference type="SUPFAM" id="SSF53335">
    <property type="entry name" value="S-adenosyl-L-methionine-dependent methyltransferases"/>
    <property type="match status" value="1"/>
</dbReference>
<dbReference type="EC" id="2.1.1.190" evidence="7"/>
<comment type="caution">
    <text evidence="7">The sequence shown here is derived from an EMBL/GenBank/DDBJ whole genome shotgun (WGS) entry which is preliminary data.</text>
</comment>
<evidence type="ECO:0000256" key="5">
    <source>
        <dbReference type="PROSITE-ProRule" id="PRU10015"/>
    </source>
</evidence>
<feature type="binding site" evidence="4">
    <location>
        <position position="272"/>
    </location>
    <ligand>
        <name>S-adenosyl-L-methionine</name>
        <dbReference type="ChEBI" id="CHEBI:59789"/>
    </ligand>
</feature>
<dbReference type="InterPro" id="IPR002792">
    <property type="entry name" value="TRAM_dom"/>
</dbReference>
<comment type="similarity">
    <text evidence="4">Belongs to the class I-like SAM-binding methyltransferase superfamily. RNA M5U methyltransferase family.</text>
</comment>
<dbReference type="PANTHER" id="PTHR11061:SF30">
    <property type="entry name" value="TRNA (URACIL(54)-C(5))-METHYLTRANSFERASE"/>
    <property type="match status" value="1"/>
</dbReference>
<dbReference type="FunFam" id="2.40.50.1070:FF:000003">
    <property type="entry name" value="23S rRNA (Uracil-5-)-methyltransferase RumA"/>
    <property type="match status" value="1"/>
</dbReference>
<dbReference type="InterPro" id="IPR012340">
    <property type="entry name" value="NA-bd_OB-fold"/>
</dbReference>
<dbReference type="InterPro" id="IPR010280">
    <property type="entry name" value="U5_MeTrfase_fam"/>
</dbReference>
<dbReference type="InterPro" id="IPR029063">
    <property type="entry name" value="SAM-dependent_MTases_sf"/>
</dbReference>
<keyword evidence="3 4" id="KW-0949">S-adenosyl-L-methionine</keyword>
<name>A0A7C4X907_UNCW3</name>
<keyword evidence="2 4" id="KW-0808">Transferase</keyword>
<dbReference type="PROSITE" id="PS51687">
    <property type="entry name" value="SAM_MT_RNA_M5U"/>
    <property type="match status" value="1"/>
</dbReference>
<accession>A0A7C4X907</accession>
<dbReference type="EMBL" id="DTGZ01000032">
    <property type="protein sequence ID" value="HGV96993.1"/>
    <property type="molecule type" value="Genomic_DNA"/>
</dbReference>
<evidence type="ECO:0000256" key="3">
    <source>
        <dbReference type="ARBA" id="ARBA00022691"/>
    </source>
</evidence>
<organism evidence="7">
    <name type="scientific">candidate division WOR-3 bacterium</name>
    <dbReference type="NCBI Taxonomy" id="2052148"/>
    <lineage>
        <taxon>Bacteria</taxon>
        <taxon>Bacteria division WOR-3</taxon>
    </lineage>
</organism>
<dbReference type="GO" id="GO:0070041">
    <property type="term" value="F:rRNA (uridine-C5-)-methyltransferase activity"/>
    <property type="evidence" value="ECO:0007669"/>
    <property type="project" value="TreeGrafter"/>
</dbReference>
<dbReference type="PROSITE" id="PS50926">
    <property type="entry name" value="TRAM"/>
    <property type="match status" value="1"/>
</dbReference>
<dbReference type="PROSITE" id="PS01230">
    <property type="entry name" value="TRMA_1"/>
    <property type="match status" value="1"/>
</dbReference>
<dbReference type="CDD" id="cd02440">
    <property type="entry name" value="AdoMet_MTases"/>
    <property type="match status" value="1"/>
</dbReference>
<dbReference type="SUPFAM" id="SSF50249">
    <property type="entry name" value="Nucleic acid-binding proteins"/>
    <property type="match status" value="1"/>
</dbReference>
<dbReference type="Gene3D" id="2.40.50.1070">
    <property type="match status" value="1"/>
</dbReference>